<dbReference type="Proteomes" id="UP000177622">
    <property type="component" value="Unassembled WGS sequence"/>
</dbReference>
<evidence type="ECO:0008006" key="8">
    <source>
        <dbReference type="Google" id="ProtNLM"/>
    </source>
</evidence>
<dbReference type="GeneID" id="34576789"/>
<evidence type="ECO:0000256" key="2">
    <source>
        <dbReference type="ARBA" id="ARBA00022692"/>
    </source>
</evidence>
<comment type="caution">
    <text evidence="6">The sequence shown here is derived from an EMBL/GenBank/DDBJ whole genome shotgun (WGS) entry which is preliminary data.</text>
</comment>
<dbReference type="PANTHER" id="PTHR31465:SF11">
    <property type="entry name" value="DOMAIN PROTEIN, PUTATIVE (AFU_ORTHOLOGUE AFUA_3G10770)-RELATED"/>
    <property type="match status" value="1"/>
</dbReference>
<name>A0A1F5LII8_PENAI</name>
<dbReference type="STRING" id="1835702.A0A1F5LII8"/>
<gene>
    <name evidence="6" type="ORF">PENARI_c009G11708</name>
</gene>
<keyword evidence="7" id="KW-1185">Reference proteome</keyword>
<dbReference type="Pfam" id="PF04479">
    <property type="entry name" value="RTA1"/>
    <property type="match status" value="1"/>
</dbReference>
<organism evidence="6 7">
    <name type="scientific">Penicillium arizonense</name>
    <dbReference type="NCBI Taxonomy" id="1835702"/>
    <lineage>
        <taxon>Eukaryota</taxon>
        <taxon>Fungi</taxon>
        <taxon>Dikarya</taxon>
        <taxon>Ascomycota</taxon>
        <taxon>Pezizomycotina</taxon>
        <taxon>Eurotiomycetes</taxon>
        <taxon>Eurotiomycetidae</taxon>
        <taxon>Eurotiales</taxon>
        <taxon>Aspergillaceae</taxon>
        <taxon>Penicillium</taxon>
    </lineage>
</organism>
<dbReference type="GO" id="GO:0000324">
    <property type="term" value="C:fungal-type vacuole"/>
    <property type="evidence" value="ECO:0007669"/>
    <property type="project" value="TreeGrafter"/>
</dbReference>
<reference evidence="6 7" key="1">
    <citation type="journal article" date="2016" name="Sci. Rep.">
        <title>Penicillium arizonense, a new, genome sequenced fungal species, reveals a high chemical diversity in secreted metabolites.</title>
        <authorList>
            <person name="Grijseels S."/>
            <person name="Nielsen J.C."/>
            <person name="Randelovic M."/>
            <person name="Nielsen J."/>
            <person name="Nielsen K.F."/>
            <person name="Workman M."/>
            <person name="Frisvad J.C."/>
        </authorList>
    </citation>
    <scope>NUCLEOTIDE SEQUENCE [LARGE SCALE GENOMIC DNA]</scope>
    <source>
        <strain evidence="6 7">CBS 141311</strain>
    </source>
</reference>
<feature type="transmembrane region" description="Helical" evidence="5">
    <location>
        <begin position="132"/>
        <end position="151"/>
    </location>
</feature>
<evidence type="ECO:0000313" key="7">
    <source>
        <dbReference type="Proteomes" id="UP000177622"/>
    </source>
</evidence>
<dbReference type="PANTHER" id="PTHR31465">
    <property type="entry name" value="PROTEIN RTA1-RELATED"/>
    <property type="match status" value="1"/>
</dbReference>
<evidence type="ECO:0000256" key="5">
    <source>
        <dbReference type="SAM" id="Phobius"/>
    </source>
</evidence>
<dbReference type="InterPro" id="IPR007568">
    <property type="entry name" value="RTA1"/>
</dbReference>
<feature type="transmembrane region" description="Helical" evidence="5">
    <location>
        <begin position="33"/>
        <end position="51"/>
    </location>
</feature>
<feature type="transmembrane region" description="Helical" evidence="5">
    <location>
        <begin position="248"/>
        <end position="268"/>
    </location>
</feature>
<sequence length="296" mass="32436">MSYTIQQLIEINQGCTALKDDLEPSYGYVPTKGAGMAFCILFGLSMLAHTFQFCWKRTWWCSVFAIGCLVELIGWAGRTWSSDCPYNSTAFMIQISTLIIGPTFFTAGIYILLGRFIQIFGRESSFLSPKQYLWIFCTCDIISLVVQAAGGGLASSESDKIGGDTATGTNIMVAGIVFQLISITIFVGCAGDFLRRITRLGYLSWASGSFMMLTGAMVLSVVCIYIRSIYRTVELAQGWSGYLITHESYFIGLDGVLMVVAVGIFNVFNPGWLLSSVRGAGLPVSRPTAEVKPVRY</sequence>
<accession>A0A1F5LII8</accession>
<feature type="transmembrane region" description="Helical" evidence="5">
    <location>
        <begin position="89"/>
        <end position="112"/>
    </location>
</feature>
<dbReference type="RefSeq" id="XP_022488384.1">
    <property type="nucleotide sequence ID" value="XM_022632055.1"/>
</dbReference>
<evidence type="ECO:0000256" key="1">
    <source>
        <dbReference type="ARBA" id="ARBA00004141"/>
    </source>
</evidence>
<evidence type="ECO:0000256" key="3">
    <source>
        <dbReference type="ARBA" id="ARBA00022989"/>
    </source>
</evidence>
<keyword evidence="3 5" id="KW-1133">Transmembrane helix</keyword>
<keyword evidence="2 5" id="KW-0812">Transmembrane</keyword>
<comment type="subcellular location">
    <subcellularLocation>
        <location evidence="1">Membrane</location>
        <topology evidence="1">Multi-pass membrane protein</topology>
    </subcellularLocation>
</comment>
<feature type="transmembrane region" description="Helical" evidence="5">
    <location>
        <begin position="202"/>
        <end position="228"/>
    </location>
</feature>
<dbReference type="OrthoDB" id="1844152at2759"/>
<evidence type="ECO:0000256" key="4">
    <source>
        <dbReference type="ARBA" id="ARBA00023136"/>
    </source>
</evidence>
<dbReference type="EMBL" id="LXJU01000009">
    <property type="protein sequence ID" value="OGE52945.1"/>
    <property type="molecule type" value="Genomic_DNA"/>
</dbReference>
<feature type="transmembrane region" description="Helical" evidence="5">
    <location>
        <begin position="171"/>
        <end position="190"/>
    </location>
</feature>
<dbReference type="GO" id="GO:0005886">
    <property type="term" value="C:plasma membrane"/>
    <property type="evidence" value="ECO:0007669"/>
    <property type="project" value="TreeGrafter"/>
</dbReference>
<evidence type="ECO:0000313" key="6">
    <source>
        <dbReference type="EMBL" id="OGE52945.1"/>
    </source>
</evidence>
<keyword evidence="4 5" id="KW-0472">Membrane</keyword>
<feature type="transmembrane region" description="Helical" evidence="5">
    <location>
        <begin position="58"/>
        <end position="77"/>
    </location>
</feature>
<protein>
    <recommendedName>
        <fullName evidence="8">RTA1 domain protein</fullName>
    </recommendedName>
</protein>
<dbReference type="AlphaFoldDB" id="A0A1F5LII8"/>
<proteinExistence type="predicted"/>